<keyword evidence="1" id="KW-0812">Transmembrane</keyword>
<feature type="transmembrane region" description="Helical" evidence="1">
    <location>
        <begin position="105"/>
        <end position="128"/>
    </location>
</feature>
<keyword evidence="1" id="KW-1133">Transmembrane helix</keyword>
<gene>
    <name evidence="2" type="ORF">HD596_005082</name>
</gene>
<feature type="transmembrane region" description="Helical" evidence="1">
    <location>
        <begin position="197"/>
        <end position="219"/>
    </location>
</feature>
<protein>
    <submittedName>
        <fullName evidence="2">Uncharacterized protein</fullName>
    </submittedName>
</protein>
<keyword evidence="1" id="KW-0472">Membrane</keyword>
<keyword evidence="3" id="KW-1185">Reference proteome</keyword>
<evidence type="ECO:0000313" key="2">
    <source>
        <dbReference type="EMBL" id="MBB5778326.1"/>
    </source>
</evidence>
<feature type="transmembrane region" description="Helical" evidence="1">
    <location>
        <begin position="165"/>
        <end position="185"/>
    </location>
</feature>
<organism evidence="2 3">
    <name type="scientific">Nonomuraea jabiensis</name>
    <dbReference type="NCBI Taxonomy" id="882448"/>
    <lineage>
        <taxon>Bacteria</taxon>
        <taxon>Bacillati</taxon>
        <taxon>Actinomycetota</taxon>
        <taxon>Actinomycetes</taxon>
        <taxon>Streptosporangiales</taxon>
        <taxon>Streptosporangiaceae</taxon>
        <taxon>Nonomuraea</taxon>
    </lineage>
</organism>
<reference evidence="2 3" key="1">
    <citation type="submission" date="2020-08" db="EMBL/GenBank/DDBJ databases">
        <title>Sequencing the genomes of 1000 actinobacteria strains.</title>
        <authorList>
            <person name="Klenk H.-P."/>
        </authorList>
    </citation>
    <scope>NUCLEOTIDE SEQUENCE [LARGE SCALE GENOMIC DNA]</scope>
    <source>
        <strain evidence="2 3">DSM 45507</strain>
    </source>
</reference>
<feature type="transmembrane region" description="Helical" evidence="1">
    <location>
        <begin position="56"/>
        <end position="76"/>
    </location>
</feature>
<accession>A0A7W9G738</accession>
<proteinExistence type="predicted"/>
<evidence type="ECO:0000313" key="3">
    <source>
        <dbReference type="Proteomes" id="UP000579153"/>
    </source>
</evidence>
<sequence>MNEPSIDYADLAEYDRRQRGIERHLLSAFFGGLAVGLVGMLIAGEVPAWVGQLYDPYAYLGLSLAVGATASGFGWALLTTFLAVASTLVAAMGASALSGDMAFEIVGGSAAGLNWTLALLVTLGLLAFATRREDVWGDLAAGAVGAALIADVVDRATPGFIDSERSFWPVPALLIGLLSVGLVLVLRRNAWGRVRALALSAVFSALFTVFLAAFVSGWIPLTV</sequence>
<dbReference type="RefSeq" id="WP_185071773.1">
    <property type="nucleotide sequence ID" value="NZ_JACHMB010000001.1"/>
</dbReference>
<dbReference type="EMBL" id="JACHMB010000001">
    <property type="protein sequence ID" value="MBB5778326.1"/>
    <property type="molecule type" value="Genomic_DNA"/>
</dbReference>
<comment type="caution">
    <text evidence="2">The sequence shown here is derived from an EMBL/GenBank/DDBJ whole genome shotgun (WGS) entry which is preliminary data.</text>
</comment>
<dbReference type="Proteomes" id="UP000579153">
    <property type="component" value="Unassembled WGS sequence"/>
</dbReference>
<feature type="transmembrane region" description="Helical" evidence="1">
    <location>
        <begin position="25"/>
        <end position="44"/>
    </location>
</feature>
<name>A0A7W9G738_9ACTN</name>
<evidence type="ECO:0000256" key="1">
    <source>
        <dbReference type="SAM" id="Phobius"/>
    </source>
</evidence>
<dbReference type="AlphaFoldDB" id="A0A7W9G738"/>